<dbReference type="PROSITE" id="PS50043">
    <property type="entry name" value="HTH_LUXR_2"/>
    <property type="match status" value="1"/>
</dbReference>
<dbReference type="Pfam" id="PF00196">
    <property type="entry name" value="GerE"/>
    <property type="match status" value="1"/>
</dbReference>
<dbReference type="Gene3D" id="1.25.40.10">
    <property type="entry name" value="Tetratricopeptide repeat domain"/>
    <property type="match status" value="1"/>
</dbReference>
<keyword evidence="4" id="KW-1185">Reference proteome</keyword>
<dbReference type="GO" id="GO:0016887">
    <property type="term" value="F:ATP hydrolysis activity"/>
    <property type="evidence" value="ECO:0007669"/>
    <property type="project" value="InterPro"/>
</dbReference>
<dbReference type="RefSeq" id="WP_091452343.1">
    <property type="nucleotide sequence ID" value="NZ_FMZZ01000008.1"/>
</dbReference>
<feature type="region of interest" description="Disordered" evidence="1">
    <location>
        <begin position="703"/>
        <end position="722"/>
    </location>
</feature>
<dbReference type="InterPro" id="IPR016032">
    <property type="entry name" value="Sig_transdc_resp-reg_C-effctor"/>
</dbReference>
<dbReference type="STRING" id="1271860.SAMN05216174_108298"/>
<dbReference type="Gene3D" id="1.10.10.10">
    <property type="entry name" value="Winged helix-like DNA-binding domain superfamily/Winged helix DNA-binding domain"/>
    <property type="match status" value="1"/>
</dbReference>
<dbReference type="CDD" id="cd06170">
    <property type="entry name" value="LuxR_C_like"/>
    <property type="match status" value="1"/>
</dbReference>
<dbReference type="Gene3D" id="3.40.50.300">
    <property type="entry name" value="P-loop containing nucleotide triphosphate hydrolases"/>
    <property type="match status" value="1"/>
</dbReference>
<dbReference type="EMBL" id="FMZZ01000008">
    <property type="protein sequence ID" value="SDD22635.1"/>
    <property type="molecule type" value="Genomic_DNA"/>
</dbReference>
<proteinExistence type="predicted"/>
<organism evidence="3 4">
    <name type="scientific">Actinokineospora iranica</name>
    <dbReference type="NCBI Taxonomy" id="1271860"/>
    <lineage>
        <taxon>Bacteria</taxon>
        <taxon>Bacillati</taxon>
        <taxon>Actinomycetota</taxon>
        <taxon>Actinomycetes</taxon>
        <taxon>Pseudonocardiales</taxon>
        <taxon>Pseudonocardiaceae</taxon>
        <taxon>Actinokineospora</taxon>
    </lineage>
</organism>
<dbReference type="Pfam" id="PF13401">
    <property type="entry name" value="AAA_22"/>
    <property type="match status" value="1"/>
</dbReference>
<dbReference type="InterPro" id="IPR036388">
    <property type="entry name" value="WH-like_DNA-bd_sf"/>
</dbReference>
<gene>
    <name evidence="3" type="ORF">SAMN05216174_108298</name>
</gene>
<accession>A0A1G6T2M5</accession>
<evidence type="ECO:0000313" key="3">
    <source>
        <dbReference type="EMBL" id="SDD22635.1"/>
    </source>
</evidence>
<dbReference type="Proteomes" id="UP000199501">
    <property type="component" value="Unassembled WGS sequence"/>
</dbReference>
<evidence type="ECO:0000259" key="2">
    <source>
        <dbReference type="PROSITE" id="PS50043"/>
    </source>
</evidence>
<dbReference type="InterPro" id="IPR000792">
    <property type="entry name" value="Tscrpt_reg_LuxR_C"/>
</dbReference>
<dbReference type="GO" id="GO:0003677">
    <property type="term" value="F:DNA binding"/>
    <property type="evidence" value="ECO:0007669"/>
    <property type="project" value="InterPro"/>
</dbReference>
<evidence type="ECO:0000313" key="4">
    <source>
        <dbReference type="Proteomes" id="UP000199501"/>
    </source>
</evidence>
<dbReference type="InterPro" id="IPR027417">
    <property type="entry name" value="P-loop_NTPase"/>
</dbReference>
<dbReference type="OrthoDB" id="9812579at2"/>
<dbReference type="SUPFAM" id="SSF46894">
    <property type="entry name" value="C-terminal effector domain of the bipartite response regulators"/>
    <property type="match status" value="1"/>
</dbReference>
<dbReference type="PRINTS" id="PR00364">
    <property type="entry name" value="DISEASERSIST"/>
</dbReference>
<sequence length="786" mass="85325">MAGPPIEMTSYVGRQSEGADVRRLLSENRLVTLTGPGGVGKTRLATHVAQELAGAFRDGVVFVGLAEVRDPALLTTVLADRLGLLDQYNRHVTRMVVDYLRTRRTLLVLDNCEHLVDACAELLDEVLAECGGVVVLATSRQSIGVSGEQVLAVPPLAVPDEATPLEDLARYDSVRLFLDRAVAVSPAFAHTAENNTDLVRLCRQLDGLPLAIELAARRTRSLSPRQIAERLTQRLSLLTTGTRLPVERQQTLRATIDWSHELCSPAEQAVWARASVFAGSFDLDAAEEVCAGGGDPSDVDHSTADRNDVLDLVDGLLDKSVLIREEHDGRDDVVRYRMLEALREYGHEKLVESGDADRVARLHRDWFDRLTESADRQWLGPGQPTWGNRLRRDHANLRAALEWSISTPGEAAAALRMASRVPEYWALRGLNTEALRWVDRALAATPPDHPDRAFALSVSAYYALGQFNVAVADARLAEAAALADRTGDDLVRARITFVRGYGALLSGDYAAAADLNAAAAAAFRARDDVRRELHPLFLQALATAVLGRLAEAREVIGRAVTLTDGRGEGYYRSMALNGRACVEGLFGDPDIGLAAGREGVRADELTGSRQGRAHNIETLAWIAQRQGDNVRAATLFGAAQTLWEAVMTSPEHTVSMAVPHFRLMGKARDALGATRFDRAFAAGRAMSDAEVVRYALGEAEVPETTGMPEPRQAEGAGKKHGPLSVRESEIAELVADGLTNQEIADKLVIARRTAETHVANILAKLDAGNRAQIATWVTARRDARLG</sequence>
<dbReference type="SUPFAM" id="SSF48452">
    <property type="entry name" value="TPR-like"/>
    <property type="match status" value="1"/>
</dbReference>
<dbReference type="GO" id="GO:0006355">
    <property type="term" value="P:regulation of DNA-templated transcription"/>
    <property type="evidence" value="ECO:0007669"/>
    <property type="project" value="InterPro"/>
</dbReference>
<reference evidence="4" key="1">
    <citation type="submission" date="2016-10" db="EMBL/GenBank/DDBJ databases">
        <authorList>
            <person name="Varghese N."/>
            <person name="Submissions S."/>
        </authorList>
    </citation>
    <scope>NUCLEOTIDE SEQUENCE [LARGE SCALE GENOMIC DNA]</scope>
    <source>
        <strain evidence="4">IBRC-M 10403</strain>
    </source>
</reference>
<protein>
    <submittedName>
        <fullName evidence="3">Predicted ATPase</fullName>
    </submittedName>
</protein>
<dbReference type="PANTHER" id="PTHR47691:SF3">
    <property type="entry name" value="HTH-TYPE TRANSCRIPTIONAL REGULATOR RV0890C-RELATED"/>
    <property type="match status" value="1"/>
</dbReference>
<dbReference type="SMART" id="SM00421">
    <property type="entry name" value="HTH_LUXR"/>
    <property type="match status" value="1"/>
</dbReference>
<dbReference type="InterPro" id="IPR049945">
    <property type="entry name" value="AAA_22"/>
</dbReference>
<dbReference type="PANTHER" id="PTHR47691">
    <property type="entry name" value="REGULATOR-RELATED"/>
    <property type="match status" value="1"/>
</dbReference>
<dbReference type="InterPro" id="IPR011990">
    <property type="entry name" value="TPR-like_helical_dom_sf"/>
</dbReference>
<dbReference type="SUPFAM" id="SSF52540">
    <property type="entry name" value="P-loop containing nucleoside triphosphate hydrolases"/>
    <property type="match status" value="1"/>
</dbReference>
<name>A0A1G6T2M5_9PSEU</name>
<feature type="domain" description="HTH luxR-type" evidence="2">
    <location>
        <begin position="716"/>
        <end position="781"/>
    </location>
</feature>
<dbReference type="PRINTS" id="PR00038">
    <property type="entry name" value="HTHLUXR"/>
</dbReference>
<evidence type="ECO:0000256" key="1">
    <source>
        <dbReference type="SAM" id="MobiDB-lite"/>
    </source>
</evidence>
<dbReference type="AlphaFoldDB" id="A0A1G6T2M5"/>